<accession>A0A699IJQ3</accession>
<dbReference type="GO" id="GO:0005737">
    <property type="term" value="C:cytoplasm"/>
    <property type="evidence" value="ECO:0007669"/>
    <property type="project" value="TreeGrafter"/>
</dbReference>
<dbReference type="Gene3D" id="1.20.1050.10">
    <property type="match status" value="1"/>
</dbReference>
<dbReference type="PANTHER" id="PTHR11260:SF730">
    <property type="entry name" value="GLUTATHIONE TRANSFERASE"/>
    <property type="match status" value="1"/>
</dbReference>
<dbReference type="FunFam" id="3.40.30.10:FF:000014">
    <property type="entry name" value="Tau class glutathione S-transferase"/>
    <property type="match status" value="1"/>
</dbReference>
<feature type="domain" description="GST C-terminal" evidence="6">
    <location>
        <begin position="111"/>
        <end position="232"/>
    </location>
</feature>
<dbReference type="GO" id="GO:0006749">
    <property type="term" value="P:glutathione metabolic process"/>
    <property type="evidence" value="ECO:0007669"/>
    <property type="project" value="InterPro"/>
</dbReference>
<evidence type="ECO:0000313" key="7">
    <source>
        <dbReference type="EMBL" id="GEZ69091.1"/>
    </source>
</evidence>
<dbReference type="Pfam" id="PF02798">
    <property type="entry name" value="GST_N"/>
    <property type="match status" value="1"/>
</dbReference>
<dbReference type="SFLD" id="SFLDS00019">
    <property type="entry name" value="Glutathione_Transferase_(cytos"/>
    <property type="match status" value="1"/>
</dbReference>
<comment type="catalytic activity">
    <reaction evidence="3">
        <text>RX + glutathione = an S-substituted glutathione + a halide anion + H(+)</text>
        <dbReference type="Rhea" id="RHEA:16437"/>
        <dbReference type="ChEBI" id="CHEBI:15378"/>
        <dbReference type="ChEBI" id="CHEBI:16042"/>
        <dbReference type="ChEBI" id="CHEBI:17792"/>
        <dbReference type="ChEBI" id="CHEBI:57925"/>
        <dbReference type="ChEBI" id="CHEBI:90779"/>
        <dbReference type="EC" id="2.5.1.18"/>
    </reaction>
</comment>
<evidence type="ECO:0000259" key="5">
    <source>
        <dbReference type="PROSITE" id="PS50404"/>
    </source>
</evidence>
<dbReference type="InterPro" id="IPR010987">
    <property type="entry name" value="Glutathione-S-Trfase_C-like"/>
</dbReference>
<comment type="caution">
    <text evidence="7">The sequence shown here is derived from an EMBL/GenBank/DDBJ whole genome shotgun (WGS) entry which is preliminary data.</text>
</comment>
<evidence type="ECO:0000256" key="2">
    <source>
        <dbReference type="ARBA" id="ARBA00022679"/>
    </source>
</evidence>
<keyword evidence="2 7" id="KW-0808">Transferase</keyword>
<proteinExistence type="inferred from homology"/>
<protein>
    <recommendedName>
        <fullName evidence="1">glutathione transferase</fullName>
        <ecNumber evidence="1">2.5.1.18</ecNumber>
    </recommendedName>
</protein>
<gene>
    <name evidence="7" type="ORF">Tci_541064</name>
</gene>
<dbReference type="InterPro" id="IPR036249">
    <property type="entry name" value="Thioredoxin-like_sf"/>
</dbReference>
<sequence length="243" mass="28146">MQISCFSQALKYTELKQKISEMGKDDVKLLSMWASPFCMRVKIALVEKDIAYEEILEEDLMNAKSELLLKSNPVHKQVPVLLHEDKPIVDSTNIITYIDEVWPEKPLFSSCEYEKSRARFWADYIDRKVYPAGHAVWSSKEKAEVEAAKKEFLDIMFYLDGTLGDKEFFNGDTFGFVDILLTGLTSWFPAYEKFGGFKLEDHYPKLAAWITRSWARESVSESLTIPEKITNFVAMMRKMYGIE</sequence>
<reference evidence="7" key="1">
    <citation type="journal article" date="2019" name="Sci. Rep.">
        <title>Draft genome of Tanacetum cinerariifolium, the natural source of mosquito coil.</title>
        <authorList>
            <person name="Yamashiro T."/>
            <person name="Shiraishi A."/>
            <person name="Satake H."/>
            <person name="Nakayama K."/>
        </authorList>
    </citation>
    <scope>NUCLEOTIDE SEQUENCE</scope>
</reference>
<dbReference type="InterPro" id="IPR004045">
    <property type="entry name" value="Glutathione_S-Trfase_N"/>
</dbReference>
<evidence type="ECO:0000256" key="3">
    <source>
        <dbReference type="ARBA" id="ARBA00047960"/>
    </source>
</evidence>
<dbReference type="SUPFAM" id="SSF47616">
    <property type="entry name" value="GST C-terminal domain-like"/>
    <property type="match status" value="1"/>
</dbReference>
<evidence type="ECO:0000256" key="4">
    <source>
        <dbReference type="RuleBase" id="RU003494"/>
    </source>
</evidence>
<comment type="similarity">
    <text evidence="4">Belongs to the GST superfamily.</text>
</comment>
<dbReference type="CDD" id="cd03185">
    <property type="entry name" value="GST_C_Tau"/>
    <property type="match status" value="1"/>
</dbReference>
<dbReference type="PROSITE" id="PS50404">
    <property type="entry name" value="GST_NTER"/>
    <property type="match status" value="1"/>
</dbReference>
<organism evidence="7">
    <name type="scientific">Tanacetum cinerariifolium</name>
    <name type="common">Dalmatian daisy</name>
    <name type="synonym">Chrysanthemum cinerariifolium</name>
    <dbReference type="NCBI Taxonomy" id="118510"/>
    <lineage>
        <taxon>Eukaryota</taxon>
        <taxon>Viridiplantae</taxon>
        <taxon>Streptophyta</taxon>
        <taxon>Embryophyta</taxon>
        <taxon>Tracheophyta</taxon>
        <taxon>Spermatophyta</taxon>
        <taxon>Magnoliopsida</taxon>
        <taxon>eudicotyledons</taxon>
        <taxon>Gunneridae</taxon>
        <taxon>Pentapetalae</taxon>
        <taxon>asterids</taxon>
        <taxon>campanulids</taxon>
        <taxon>Asterales</taxon>
        <taxon>Asteraceae</taxon>
        <taxon>Asteroideae</taxon>
        <taxon>Anthemideae</taxon>
        <taxon>Anthemidinae</taxon>
        <taxon>Tanacetum</taxon>
    </lineage>
</organism>
<dbReference type="InterPro" id="IPR040079">
    <property type="entry name" value="Glutathione_S-Trfase"/>
</dbReference>
<feature type="domain" description="GST N-terminal" evidence="5">
    <location>
        <begin position="25"/>
        <end position="106"/>
    </location>
</feature>
<dbReference type="SFLD" id="SFLDG00358">
    <property type="entry name" value="Main_(cytGST)"/>
    <property type="match status" value="1"/>
</dbReference>
<evidence type="ECO:0000256" key="1">
    <source>
        <dbReference type="ARBA" id="ARBA00012452"/>
    </source>
</evidence>
<dbReference type="InterPro" id="IPR036282">
    <property type="entry name" value="Glutathione-S-Trfase_C_sf"/>
</dbReference>
<dbReference type="InterPro" id="IPR004046">
    <property type="entry name" value="GST_C"/>
</dbReference>
<dbReference type="GO" id="GO:0004364">
    <property type="term" value="F:glutathione transferase activity"/>
    <property type="evidence" value="ECO:0007669"/>
    <property type="project" value="UniProtKB-EC"/>
</dbReference>
<dbReference type="InterPro" id="IPR045073">
    <property type="entry name" value="Omega/Tau-like"/>
</dbReference>
<dbReference type="PROSITE" id="PS50405">
    <property type="entry name" value="GST_CTER"/>
    <property type="match status" value="1"/>
</dbReference>
<dbReference type="CDD" id="cd03058">
    <property type="entry name" value="GST_N_Tau"/>
    <property type="match status" value="1"/>
</dbReference>
<dbReference type="SFLD" id="SFLDG01152">
    <property type="entry name" value="Main.3:_Omega-_and_Tau-like"/>
    <property type="match status" value="1"/>
</dbReference>
<dbReference type="EMBL" id="BKCJ010310623">
    <property type="protein sequence ID" value="GEZ69091.1"/>
    <property type="molecule type" value="Genomic_DNA"/>
</dbReference>
<dbReference type="SUPFAM" id="SSF52833">
    <property type="entry name" value="Thioredoxin-like"/>
    <property type="match status" value="1"/>
</dbReference>
<evidence type="ECO:0000259" key="6">
    <source>
        <dbReference type="PROSITE" id="PS50405"/>
    </source>
</evidence>
<dbReference type="Pfam" id="PF00043">
    <property type="entry name" value="GST_C"/>
    <property type="match status" value="1"/>
</dbReference>
<dbReference type="InterPro" id="IPR045074">
    <property type="entry name" value="GST_C_Tau"/>
</dbReference>
<dbReference type="EC" id="2.5.1.18" evidence="1"/>
<dbReference type="Gene3D" id="3.40.30.10">
    <property type="entry name" value="Glutaredoxin"/>
    <property type="match status" value="1"/>
</dbReference>
<dbReference type="PANTHER" id="PTHR11260">
    <property type="entry name" value="GLUTATHIONE S-TRANSFERASE, GST, SUPERFAMILY, GST DOMAIN CONTAINING"/>
    <property type="match status" value="1"/>
</dbReference>
<dbReference type="AlphaFoldDB" id="A0A699IJQ3"/>
<name>A0A699IJQ3_TANCI</name>